<gene>
    <name evidence="2" type="ORF">C5Q98_02265</name>
</gene>
<dbReference type="Pfam" id="PF20434">
    <property type="entry name" value="BD-FAE"/>
    <property type="match status" value="1"/>
</dbReference>
<evidence type="ECO:0000313" key="3">
    <source>
        <dbReference type="Proteomes" id="UP000237947"/>
    </source>
</evidence>
<reference evidence="3" key="1">
    <citation type="submission" date="2018-02" db="EMBL/GenBank/DDBJ databases">
        <authorList>
            <person name="Holder M.E."/>
            <person name="Ajami N.J."/>
            <person name="Petrosino J.F."/>
        </authorList>
    </citation>
    <scope>NUCLEOTIDE SEQUENCE [LARGE SCALE GENOMIC DNA]</scope>
    <source>
        <strain evidence="3">CCUG 47711</strain>
    </source>
</reference>
<dbReference type="Proteomes" id="UP000237947">
    <property type="component" value="Chromosome"/>
</dbReference>
<dbReference type="RefSeq" id="WP_106012113.1">
    <property type="nucleotide sequence ID" value="NZ_CP027226.1"/>
</dbReference>
<dbReference type="InterPro" id="IPR029058">
    <property type="entry name" value="AB_hydrolase_fold"/>
</dbReference>
<dbReference type="AlphaFoldDB" id="A0A2S0KM92"/>
<dbReference type="EMBL" id="CP027226">
    <property type="protein sequence ID" value="AVM42127.1"/>
    <property type="molecule type" value="Genomic_DNA"/>
</dbReference>
<sequence length="257" mass="28901">MFVRESINENAYVELYLLDTIYDDNSQKDSLPILLVLPGGGYRYTSYREAQPIAIAANSNNMHAAVLHYTNIKEDINISIDQLVEEVRTTIEFISTFAKEKFIDMDKLNVIGFSAGGHLAATCNNRLNNLINKVVLAYPAIGFSEVANQLYLTDLEKLDEEGQAAAKLFLQDPILEVSDKCKDTFIWMTYTDDVVPADGVLKYAQKMREFNVPLELHFFGHGGHGLSLAKENTAVFPGQVIPRISSWVELMDSWLKL</sequence>
<feature type="domain" description="BD-FAE-like" evidence="1">
    <location>
        <begin position="21"/>
        <end position="183"/>
    </location>
</feature>
<evidence type="ECO:0000259" key="1">
    <source>
        <dbReference type="Pfam" id="PF20434"/>
    </source>
</evidence>
<keyword evidence="3" id="KW-1185">Reference proteome</keyword>
<dbReference type="SUPFAM" id="SSF53474">
    <property type="entry name" value="alpha/beta-Hydrolases"/>
    <property type="match status" value="1"/>
</dbReference>
<proteinExistence type="predicted"/>
<evidence type="ECO:0000313" key="2">
    <source>
        <dbReference type="EMBL" id="AVM42127.1"/>
    </source>
</evidence>
<dbReference type="OrthoDB" id="9794725at2"/>
<dbReference type="KEGG" id="fsa:C5Q98_02265"/>
<name>A0A2S0KM92_9FIRM</name>
<protein>
    <recommendedName>
        <fullName evidence="1">BD-FAE-like domain-containing protein</fullName>
    </recommendedName>
</protein>
<organism evidence="2 3">
    <name type="scientific">Fastidiosipila sanguinis</name>
    <dbReference type="NCBI Taxonomy" id="236753"/>
    <lineage>
        <taxon>Bacteria</taxon>
        <taxon>Bacillati</taxon>
        <taxon>Bacillota</taxon>
        <taxon>Clostridia</taxon>
        <taxon>Eubacteriales</taxon>
        <taxon>Oscillospiraceae</taxon>
        <taxon>Fastidiosipila</taxon>
    </lineage>
</organism>
<dbReference type="InterPro" id="IPR049492">
    <property type="entry name" value="BD-FAE-like_dom"/>
</dbReference>
<accession>A0A2S0KM92</accession>
<dbReference type="Gene3D" id="3.40.50.1820">
    <property type="entry name" value="alpha/beta hydrolase"/>
    <property type="match status" value="1"/>
</dbReference>